<dbReference type="Gene3D" id="1.10.150.20">
    <property type="entry name" value="5' to 3' exonuclease, C-terminal subdomain"/>
    <property type="match status" value="2"/>
</dbReference>
<keyword evidence="10" id="KW-0464">Manganese</keyword>
<dbReference type="SMART" id="SM00292">
    <property type="entry name" value="BRCT"/>
    <property type="match status" value="1"/>
</dbReference>
<dbReference type="SUPFAM" id="SSF47781">
    <property type="entry name" value="RuvA domain 2-like"/>
    <property type="match status" value="1"/>
</dbReference>
<evidence type="ECO:0000313" key="15">
    <source>
        <dbReference type="Proteomes" id="UP001477443"/>
    </source>
</evidence>
<dbReference type="InterPro" id="IPR004149">
    <property type="entry name" value="Znf_DNAligase_C4"/>
</dbReference>
<dbReference type="CDD" id="cd00114">
    <property type="entry name" value="LIGANc"/>
    <property type="match status" value="1"/>
</dbReference>
<dbReference type="InterPro" id="IPR010994">
    <property type="entry name" value="RuvA_2-like"/>
</dbReference>
<dbReference type="SUPFAM" id="SSF56091">
    <property type="entry name" value="DNA ligase/mRNA capping enzyme, catalytic domain"/>
    <property type="match status" value="1"/>
</dbReference>
<evidence type="ECO:0000256" key="1">
    <source>
        <dbReference type="ARBA" id="ARBA00022598"/>
    </source>
</evidence>
<keyword evidence="4 10" id="KW-0227">DNA damage</keyword>
<dbReference type="NCBIfam" id="NF005932">
    <property type="entry name" value="PRK07956.1"/>
    <property type="match status" value="1"/>
</dbReference>
<feature type="domain" description="BRCT" evidence="13">
    <location>
        <begin position="582"/>
        <end position="659"/>
    </location>
</feature>
<feature type="coiled-coil region" evidence="12">
    <location>
        <begin position="3"/>
        <end position="57"/>
    </location>
</feature>
<dbReference type="Pfam" id="PF03120">
    <property type="entry name" value="OB_DNA_ligase"/>
    <property type="match status" value="1"/>
</dbReference>
<comment type="similarity">
    <text evidence="10">Belongs to the NAD-dependent DNA ligase family. LigA subfamily.</text>
</comment>
<evidence type="ECO:0000256" key="9">
    <source>
        <dbReference type="ARBA" id="ARBA00034005"/>
    </source>
</evidence>
<dbReference type="Pfam" id="PF03119">
    <property type="entry name" value="DNA_ligase_ZBD"/>
    <property type="match status" value="1"/>
</dbReference>
<evidence type="ECO:0000256" key="3">
    <source>
        <dbReference type="ARBA" id="ARBA00022723"/>
    </source>
</evidence>
<evidence type="ECO:0000256" key="4">
    <source>
        <dbReference type="ARBA" id="ARBA00022763"/>
    </source>
</evidence>
<organism evidence="14 15">
    <name type="scientific">Mycoplasmopsis felifaucium</name>
    <dbReference type="NCBI Taxonomy" id="35768"/>
    <lineage>
        <taxon>Bacteria</taxon>
        <taxon>Bacillati</taxon>
        <taxon>Mycoplasmatota</taxon>
        <taxon>Mycoplasmoidales</taxon>
        <taxon>Metamycoplasmataceae</taxon>
        <taxon>Mycoplasmopsis</taxon>
    </lineage>
</organism>
<reference evidence="14" key="1">
    <citation type="submission" date="2024-03" db="EMBL/GenBank/DDBJ databases">
        <title>Complete genome sequence of Mycoplasma felifaucium Z921 isolated from the trachea of a cheetah.</title>
        <authorList>
            <person name="Spergser J."/>
        </authorList>
    </citation>
    <scope>NUCLEOTIDE SEQUENCE [LARGE SCALE GENOMIC DNA]</scope>
    <source>
        <strain evidence="14">Z921</strain>
    </source>
</reference>
<dbReference type="PANTHER" id="PTHR23389:SF9">
    <property type="entry name" value="DNA LIGASE"/>
    <property type="match status" value="1"/>
</dbReference>
<dbReference type="CDD" id="cd17748">
    <property type="entry name" value="BRCT_DNA_ligase_like"/>
    <property type="match status" value="1"/>
</dbReference>
<feature type="binding site" evidence="10">
    <location>
        <position position="137"/>
    </location>
    <ligand>
        <name>NAD(+)</name>
        <dbReference type="ChEBI" id="CHEBI:57540"/>
    </ligand>
</feature>
<evidence type="ECO:0000256" key="11">
    <source>
        <dbReference type="RuleBase" id="RU000618"/>
    </source>
</evidence>
<feature type="binding site" evidence="10">
    <location>
        <position position="171"/>
    </location>
    <ligand>
        <name>NAD(+)</name>
        <dbReference type="ChEBI" id="CHEBI:57540"/>
    </ligand>
</feature>
<dbReference type="InterPro" id="IPR018239">
    <property type="entry name" value="DNA_ligase_AS"/>
</dbReference>
<dbReference type="InterPro" id="IPR001357">
    <property type="entry name" value="BRCT_dom"/>
</dbReference>
<protein>
    <recommendedName>
        <fullName evidence="10 11">DNA ligase</fullName>
        <ecNumber evidence="10 11">6.5.1.2</ecNumber>
    </recommendedName>
    <alternativeName>
        <fullName evidence="10">Polydeoxyribonucleotide synthase [NAD(+)]</fullName>
    </alternativeName>
</protein>
<evidence type="ECO:0000256" key="5">
    <source>
        <dbReference type="ARBA" id="ARBA00022833"/>
    </source>
</evidence>
<dbReference type="SUPFAM" id="SSF50249">
    <property type="entry name" value="Nucleic acid-binding proteins"/>
    <property type="match status" value="1"/>
</dbReference>
<feature type="binding site" evidence="10">
    <location>
        <position position="286"/>
    </location>
    <ligand>
        <name>NAD(+)</name>
        <dbReference type="ChEBI" id="CHEBI:57540"/>
    </ligand>
</feature>
<keyword evidence="2 10" id="KW-0235">DNA replication</keyword>
<dbReference type="PIRSF" id="PIRSF001604">
    <property type="entry name" value="LigA"/>
    <property type="match status" value="1"/>
</dbReference>
<dbReference type="Pfam" id="PF12826">
    <property type="entry name" value="HHH_2"/>
    <property type="match status" value="1"/>
</dbReference>
<evidence type="ECO:0000259" key="13">
    <source>
        <dbReference type="PROSITE" id="PS50172"/>
    </source>
</evidence>
<dbReference type="NCBIfam" id="TIGR00575">
    <property type="entry name" value="dnlj"/>
    <property type="match status" value="1"/>
</dbReference>
<comment type="cofactor">
    <cofactor evidence="10">
        <name>Mg(2+)</name>
        <dbReference type="ChEBI" id="CHEBI:18420"/>
    </cofactor>
    <cofactor evidence="10">
        <name>Mn(2+)</name>
        <dbReference type="ChEBI" id="CHEBI:29035"/>
    </cofactor>
</comment>
<feature type="active site" description="N6-AMP-lysine intermediate" evidence="10">
    <location>
        <position position="116"/>
    </location>
</feature>
<evidence type="ECO:0000256" key="10">
    <source>
        <dbReference type="HAMAP-Rule" id="MF_01588"/>
    </source>
</evidence>
<accession>A0ABZ2RQP9</accession>
<dbReference type="Proteomes" id="UP001477443">
    <property type="component" value="Chromosome"/>
</dbReference>
<dbReference type="EC" id="6.5.1.2" evidence="10 11"/>
<keyword evidence="7 10" id="KW-0520">NAD</keyword>
<dbReference type="SMART" id="SM00532">
    <property type="entry name" value="LIGANc"/>
    <property type="match status" value="1"/>
</dbReference>
<dbReference type="PROSITE" id="PS01055">
    <property type="entry name" value="DNA_LIGASE_N1"/>
    <property type="match status" value="1"/>
</dbReference>
<feature type="binding site" evidence="10">
    <location>
        <position position="424"/>
    </location>
    <ligand>
        <name>Zn(2+)</name>
        <dbReference type="ChEBI" id="CHEBI:29105"/>
    </ligand>
</feature>
<keyword evidence="1 10" id="KW-0436">Ligase</keyword>
<dbReference type="EMBL" id="CP148067">
    <property type="protein sequence ID" value="WXL29327.1"/>
    <property type="molecule type" value="Genomic_DNA"/>
</dbReference>
<proteinExistence type="inferred from homology"/>
<feature type="binding site" evidence="10">
    <location>
        <begin position="34"/>
        <end position="38"/>
    </location>
    <ligand>
        <name>NAD(+)</name>
        <dbReference type="ChEBI" id="CHEBI:57540"/>
    </ligand>
</feature>
<keyword evidence="5 10" id="KW-0862">Zinc</keyword>
<dbReference type="InterPro" id="IPR036420">
    <property type="entry name" value="BRCT_dom_sf"/>
</dbReference>
<feature type="binding site" evidence="10">
    <location>
        <position position="114"/>
    </location>
    <ligand>
        <name>NAD(+)</name>
        <dbReference type="ChEBI" id="CHEBI:57540"/>
    </ligand>
</feature>
<evidence type="ECO:0000256" key="12">
    <source>
        <dbReference type="SAM" id="Coils"/>
    </source>
</evidence>
<dbReference type="InterPro" id="IPR001679">
    <property type="entry name" value="DNA_ligase"/>
</dbReference>
<feature type="binding site" evidence="10">
    <location>
        <position position="404"/>
    </location>
    <ligand>
        <name>Zn(2+)</name>
        <dbReference type="ChEBI" id="CHEBI:29105"/>
    </ligand>
</feature>
<dbReference type="PROSITE" id="PS01056">
    <property type="entry name" value="DNA_LIGASE_N2"/>
    <property type="match status" value="1"/>
</dbReference>
<keyword evidence="15" id="KW-1185">Reference proteome</keyword>
<name>A0ABZ2RQP9_9BACT</name>
<dbReference type="InterPro" id="IPR013840">
    <property type="entry name" value="DNAligase_N"/>
</dbReference>
<dbReference type="InterPro" id="IPR004150">
    <property type="entry name" value="NAD_DNA_ligase_OB"/>
</dbReference>
<evidence type="ECO:0000256" key="6">
    <source>
        <dbReference type="ARBA" id="ARBA00022842"/>
    </source>
</evidence>
<evidence type="ECO:0000256" key="2">
    <source>
        <dbReference type="ARBA" id="ARBA00022705"/>
    </source>
</evidence>
<dbReference type="InterPro" id="IPR012340">
    <property type="entry name" value="NA-bd_OB-fold"/>
</dbReference>
<dbReference type="Gene3D" id="3.40.50.10190">
    <property type="entry name" value="BRCT domain"/>
    <property type="match status" value="1"/>
</dbReference>
<dbReference type="InterPro" id="IPR033136">
    <property type="entry name" value="DNA_ligase_CS"/>
</dbReference>
<feature type="binding site" evidence="10">
    <location>
        <position position="401"/>
    </location>
    <ligand>
        <name>Zn(2+)</name>
        <dbReference type="ChEBI" id="CHEBI:29105"/>
    </ligand>
</feature>
<comment type="catalytic activity">
    <reaction evidence="9 10 11">
        <text>NAD(+) + (deoxyribonucleotide)n-3'-hydroxyl + 5'-phospho-(deoxyribonucleotide)m = (deoxyribonucleotide)n+m + AMP + beta-nicotinamide D-nucleotide.</text>
        <dbReference type="EC" id="6.5.1.2"/>
    </reaction>
</comment>
<dbReference type="InterPro" id="IPR041663">
    <property type="entry name" value="DisA/LigA_HHH"/>
</dbReference>
<dbReference type="Gene3D" id="3.30.470.30">
    <property type="entry name" value="DNA ligase/mRNA capping enzyme"/>
    <property type="match status" value="1"/>
</dbReference>
<keyword evidence="6 10" id="KW-0460">Magnesium</keyword>
<dbReference type="GO" id="GO:0003911">
    <property type="term" value="F:DNA ligase (NAD+) activity"/>
    <property type="evidence" value="ECO:0007669"/>
    <property type="project" value="UniProtKB-EC"/>
</dbReference>
<dbReference type="Gene3D" id="2.40.50.140">
    <property type="entry name" value="Nucleic acid-binding proteins"/>
    <property type="match status" value="1"/>
</dbReference>
<feature type="binding site" evidence="10">
    <location>
        <position position="310"/>
    </location>
    <ligand>
        <name>NAD(+)</name>
        <dbReference type="ChEBI" id="CHEBI:57540"/>
    </ligand>
</feature>
<sequence>MNKEKIAELIKELSNKINIWNIEYYVHNNPSVSDFEYDRALLKLEKLEAENPELIQENSPTKFVGGFAENKFKKVLHEKPMLSLSKAYSYEDIEKYLENILKSVPLEELDFSIEPKIDGLSISLKYINGKLIQATTRGDGMEGEDVTENIYQIQSIPKIISYTDNLEVRGEVFLFKKDFVEINRKMLQNSEKAYANARNIASGTLRQLDPKIVKQRNLSAYLYELVEPERHNIHTQEDAIKFMKNLNIPTNPYEKIVEIEDLEEAIENFGELKNQLPYDADGLVIKLNNLDLWDKLGKTSKFPKHSIAFKYDIEFAISTIKQIYTTVGRTGKITYVASLEPVELNQTIVRAATLHNYNFINNLKINIGDDVKVIKAGEIIPKVIEIVNKNTRDIFNKVLNCPSCNSNLVEIDDNIDQYCINNLCPDKNINMISHFCDRKALNIVGFGISTVKDLYPQYIKNIVDIFNLSEYKNDLIQLNRYGEQKVNNLLNNIEKAKNNPFYKVLFALGVKHIGIRAAKLISKQYSCFTDILKDKGLAKINDILNIGTKILESLKEFIQNEDNIQMLLKLDEIFTYSNNKQIKSDSLNGLSFVITGKLSQPRDYIANLIEDNGGNVLSAISKKTNFLIAGADSGSKLNKAKEWNISILSEEGFYKMLKK</sequence>
<dbReference type="SUPFAM" id="SSF52113">
    <property type="entry name" value="BRCT domain"/>
    <property type="match status" value="1"/>
</dbReference>
<evidence type="ECO:0000256" key="8">
    <source>
        <dbReference type="ARBA" id="ARBA00023204"/>
    </source>
</evidence>
<keyword evidence="12" id="KW-0175">Coiled coil</keyword>
<evidence type="ECO:0000313" key="14">
    <source>
        <dbReference type="EMBL" id="WXL29327.1"/>
    </source>
</evidence>
<dbReference type="Gene3D" id="1.10.287.610">
    <property type="entry name" value="Helix hairpin bin"/>
    <property type="match status" value="1"/>
</dbReference>
<feature type="binding site" evidence="10">
    <location>
        <begin position="83"/>
        <end position="84"/>
    </location>
    <ligand>
        <name>NAD(+)</name>
        <dbReference type="ChEBI" id="CHEBI:57540"/>
    </ligand>
</feature>
<keyword evidence="3 10" id="KW-0479">Metal-binding</keyword>
<comment type="function">
    <text evidence="10">DNA ligase that catalyzes the formation of phosphodiester linkages between 5'-phosphoryl and 3'-hydroxyl groups in double-stranded DNA using NAD as a coenzyme and as the energy source for the reaction. It is essential for DNA replication and repair of damaged DNA.</text>
</comment>
<keyword evidence="8 10" id="KW-0234">DNA repair</keyword>
<dbReference type="InterPro" id="IPR013839">
    <property type="entry name" value="DNAligase_adenylation"/>
</dbReference>
<gene>
    <name evidence="10 14" type="primary">ligA</name>
    <name evidence="14" type="ORF">WG617_01600</name>
</gene>
<dbReference type="PROSITE" id="PS50172">
    <property type="entry name" value="BRCT"/>
    <property type="match status" value="1"/>
</dbReference>
<evidence type="ECO:0000256" key="7">
    <source>
        <dbReference type="ARBA" id="ARBA00023027"/>
    </source>
</evidence>
<feature type="binding site" evidence="10">
    <location>
        <position position="419"/>
    </location>
    <ligand>
        <name>Zn(2+)</name>
        <dbReference type="ChEBI" id="CHEBI:29105"/>
    </ligand>
</feature>
<dbReference type="PANTHER" id="PTHR23389">
    <property type="entry name" value="CHROMOSOME TRANSMISSION FIDELITY FACTOR 18"/>
    <property type="match status" value="1"/>
</dbReference>
<dbReference type="RefSeq" id="WP_338822940.1">
    <property type="nucleotide sequence ID" value="NZ_CP148067.1"/>
</dbReference>
<dbReference type="Pfam" id="PF00533">
    <property type="entry name" value="BRCT"/>
    <property type="match status" value="1"/>
</dbReference>
<dbReference type="Pfam" id="PF01653">
    <property type="entry name" value="DNA_ligase_aden"/>
    <property type="match status" value="1"/>
</dbReference>
<dbReference type="HAMAP" id="MF_01588">
    <property type="entry name" value="DNA_ligase_A"/>
    <property type="match status" value="1"/>
</dbReference>